<dbReference type="InterPro" id="IPR038135">
    <property type="entry name" value="Methylthiotransferase_N_sf"/>
</dbReference>
<dbReference type="PROSITE" id="PS51449">
    <property type="entry name" value="MTTASE_N"/>
    <property type="match status" value="1"/>
</dbReference>
<dbReference type="GO" id="GO:0051539">
    <property type="term" value="F:4 iron, 4 sulfur cluster binding"/>
    <property type="evidence" value="ECO:0007669"/>
    <property type="project" value="UniProtKB-KW"/>
</dbReference>
<dbReference type="GO" id="GO:0006400">
    <property type="term" value="P:tRNA modification"/>
    <property type="evidence" value="ECO:0007669"/>
    <property type="project" value="InterPro"/>
</dbReference>
<keyword evidence="3" id="KW-0963">Cytoplasm</keyword>
<dbReference type="InterPro" id="IPR020612">
    <property type="entry name" value="Methylthiotransferase_CS"/>
</dbReference>
<accession>A0A0F9D9T5</accession>
<dbReference type="CDD" id="cd01335">
    <property type="entry name" value="Radical_SAM"/>
    <property type="match status" value="1"/>
</dbReference>
<dbReference type="GO" id="GO:0046872">
    <property type="term" value="F:metal ion binding"/>
    <property type="evidence" value="ECO:0007669"/>
    <property type="project" value="UniProtKB-KW"/>
</dbReference>
<dbReference type="InterPro" id="IPR005840">
    <property type="entry name" value="Ribosomal_uS12_MeSTrfase_RimO"/>
</dbReference>
<dbReference type="PROSITE" id="PS01278">
    <property type="entry name" value="MTTASE_RADICAL"/>
    <property type="match status" value="1"/>
</dbReference>
<keyword evidence="4" id="KW-0949">S-adenosyl-L-methionine</keyword>
<protein>
    <submittedName>
        <fullName evidence="10">Uncharacterized protein</fullName>
    </submittedName>
</protein>
<feature type="non-terminal residue" evidence="10">
    <location>
        <position position="477"/>
    </location>
</feature>
<dbReference type="GO" id="GO:0005829">
    <property type="term" value="C:cytosol"/>
    <property type="evidence" value="ECO:0007669"/>
    <property type="project" value="TreeGrafter"/>
</dbReference>
<dbReference type="HAMAP" id="MF_01865">
    <property type="entry name" value="MTTase_RimO"/>
    <property type="match status" value="1"/>
</dbReference>
<dbReference type="Pfam" id="PF04055">
    <property type="entry name" value="Radical_SAM"/>
    <property type="match status" value="1"/>
</dbReference>
<dbReference type="Pfam" id="PF00919">
    <property type="entry name" value="UPF0004"/>
    <property type="match status" value="1"/>
</dbReference>
<keyword evidence="7" id="KW-0411">Iron-sulfur</keyword>
<dbReference type="AlphaFoldDB" id="A0A0F9D9T5"/>
<gene>
    <name evidence="10" type="ORF">LCGC14_2225370</name>
</gene>
<dbReference type="SFLD" id="SFLDG01061">
    <property type="entry name" value="methylthiotransferase"/>
    <property type="match status" value="1"/>
</dbReference>
<reference evidence="10" key="1">
    <citation type="journal article" date="2015" name="Nature">
        <title>Complex archaea that bridge the gap between prokaryotes and eukaryotes.</title>
        <authorList>
            <person name="Spang A."/>
            <person name="Saw J.H."/>
            <person name="Jorgensen S.L."/>
            <person name="Zaremba-Niedzwiedzka K."/>
            <person name="Martijn J."/>
            <person name="Lind A.E."/>
            <person name="van Eijk R."/>
            <person name="Schleper C."/>
            <person name="Guy L."/>
            <person name="Ettema T.J."/>
        </authorList>
    </citation>
    <scope>NUCLEOTIDE SEQUENCE</scope>
</reference>
<evidence type="ECO:0000256" key="1">
    <source>
        <dbReference type="ARBA" id="ARBA00001966"/>
    </source>
</evidence>
<dbReference type="GO" id="GO:0035599">
    <property type="term" value="F:aspartic acid methylthiotransferase activity"/>
    <property type="evidence" value="ECO:0007669"/>
    <property type="project" value="TreeGrafter"/>
</dbReference>
<dbReference type="InterPro" id="IPR013848">
    <property type="entry name" value="Methylthiotransferase_N"/>
</dbReference>
<dbReference type="InterPro" id="IPR007197">
    <property type="entry name" value="rSAM"/>
</dbReference>
<keyword evidence="5" id="KW-0479">Metal-binding</keyword>
<name>A0A0F9D9T5_9ZZZZ</name>
<dbReference type="PANTHER" id="PTHR43837">
    <property type="entry name" value="RIBOSOMAL PROTEIN S12 METHYLTHIOTRANSFERASE RIMO"/>
    <property type="match status" value="1"/>
</dbReference>
<evidence type="ECO:0000256" key="2">
    <source>
        <dbReference type="ARBA" id="ARBA00022485"/>
    </source>
</evidence>
<dbReference type="SMART" id="SM00729">
    <property type="entry name" value="Elp3"/>
    <property type="match status" value="1"/>
</dbReference>
<dbReference type="SFLD" id="SFLDF00274">
    <property type="entry name" value="ribosomal_protein_S12_methylth"/>
    <property type="match status" value="1"/>
</dbReference>
<keyword evidence="2" id="KW-0004">4Fe-4S</keyword>
<evidence type="ECO:0000256" key="7">
    <source>
        <dbReference type="ARBA" id="ARBA00023014"/>
    </source>
</evidence>
<evidence type="ECO:0000256" key="5">
    <source>
        <dbReference type="ARBA" id="ARBA00022723"/>
    </source>
</evidence>
<proteinExistence type="inferred from homology"/>
<feature type="domain" description="Radical SAM core" evidence="9">
    <location>
        <begin position="134"/>
        <end position="365"/>
    </location>
</feature>
<evidence type="ECO:0000259" key="9">
    <source>
        <dbReference type="PROSITE" id="PS51918"/>
    </source>
</evidence>
<dbReference type="SFLD" id="SFLDS00029">
    <property type="entry name" value="Radical_SAM"/>
    <property type="match status" value="1"/>
</dbReference>
<dbReference type="Gene3D" id="3.40.50.12160">
    <property type="entry name" value="Methylthiotransferase, N-terminal domain"/>
    <property type="match status" value="1"/>
</dbReference>
<dbReference type="SUPFAM" id="SSF102114">
    <property type="entry name" value="Radical SAM enzymes"/>
    <property type="match status" value="1"/>
</dbReference>
<evidence type="ECO:0000256" key="6">
    <source>
        <dbReference type="ARBA" id="ARBA00023004"/>
    </source>
</evidence>
<dbReference type="PANTHER" id="PTHR43837:SF1">
    <property type="entry name" value="RIBOSOMAL PROTEIN US12 METHYLTHIOTRANSFERASE RIMO"/>
    <property type="match status" value="1"/>
</dbReference>
<evidence type="ECO:0000313" key="10">
    <source>
        <dbReference type="EMBL" id="KKL58438.1"/>
    </source>
</evidence>
<feature type="domain" description="MTTase N-terminal" evidence="8">
    <location>
        <begin position="3"/>
        <end position="116"/>
    </location>
</feature>
<dbReference type="EMBL" id="LAZR01029826">
    <property type="protein sequence ID" value="KKL58438.1"/>
    <property type="molecule type" value="Genomic_DNA"/>
</dbReference>
<dbReference type="InterPro" id="IPR058240">
    <property type="entry name" value="rSAM_sf"/>
</dbReference>
<dbReference type="PROSITE" id="PS51918">
    <property type="entry name" value="RADICAL_SAM"/>
    <property type="match status" value="1"/>
</dbReference>
<evidence type="ECO:0000256" key="4">
    <source>
        <dbReference type="ARBA" id="ARBA00022691"/>
    </source>
</evidence>
<comment type="cofactor">
    <cofactor evidence="1">
        <name>[4Fe-4S] cluster</name>
        <dbReference type="ChEBI" id="CHEBI:49883"/>
    </cofactor>
</comment>
<dbReference type="Gene3D" id="3.80.30.20">
    <property type="entry name" value="tm_1862 like domain"/>
    <property type="match status" value="1"/>
</dbReference>
<dbReference type="NCBIfam" id="TIGR00089">
    <property type="entry name" value="MiaB/RimO family radical SAM methylthiotransferase"/>
    <property type="match status" value="1"/>
</dbReference>
<evidence type="ECO:0000259" key="8">
    <source>
        <dbReference type="PROSITE" id="PS51449"/>
    </source>
</evidence>
<dbReference type="InterPro" id="IPR011050">
    <property type="entry name" value="Pectin_lyase_fold/virulence"/>
</dbReference>
<dbReference type="FunFam" id="3.40.50.12160:FF:000003">
    <property type="entry name" value="CDK5 regulatory subunit-associated protein 1"/>
    <property type="match status" value="1"/>
</dbReference>
<dbReference type="SFLD" id="SFLDG01082">
    <property type="entry name" value="B12-binding_domain_containing"/>
    <property type="match status" value="1"/>
</dbReference>
<dbReference type="FunFam" id="3.80.30.20:FF:000001">
    <property type="entry name" value="tRNA-2-methylthio-N(6)-dimethylallyladenosine synthase 2"/>
    <property type="match status" value="1"/>
</dbReference>
<organism evidence="10">
    <name type="scientific">marine sediment metagenome</name>
    <dbReference type="NCBI Taxonomy" id="412755"/>
    <lineage>
        <taxon>unclassified sequences</taxon>
        <taxon>metagenomes</taxon>
        <taxon>ecological metagenomes</taxon>
    </lineage>
</organism>
<sequence length="477" mass="54593">MNKNLYFISLGCTRNQVDSEVMIAKLFSSGYSLSNDMKSADVLVINTCGFLKEARDEAYSILDEIFENKKAKAKIIIAGCMANLFSKEILDKYEIFSIVSSGNIDKILEVIETPKVLVNNLSYIGEENFERVITNYQHIAYLKISEGCSKACAFCIIPKIKGTLISRSQKSIIEEFKLLISNGVFEINLIAQDLLDYAKDRNEKLSFLKLLENILKIKNDFWLRLLYVYPDEITDEFIDLIASDKRICKYLDIPLQHINDRILKKMKRKTSQKKIFSLFEKLRNKIPNISIRTSLMVGFPSETKEDFQELLDFIENYQIDHLAVFKYSNEKYAPSYNYPDQIEEKIKDERFEILTKKQFELIQKRNKKLIGKTIPVLIDSYNSESDLLAMARSEGQGYGVDSNIIINNTISASGSYGVYLSSAENNIFIDSSISANTDDIRDGGIVGDRINYFLNCSFNQSKVGWDVGTTGKIEVQW</sequence>
<dbReference type="InterPro" id="IPR023404">
    <property type="entry name" value="rSAM_horseshoe"/>
</dbReference>
<evidence type="ECO:0000256" key="3">
    <source>
        <dbReference type="ARBA" id="ARBA00022490"/>
    </source>
</evidence>
<dbReference type="InterPro" id="IPR006638">
    <property type="entry name" value="Elp3/MiaA/NifB-like_rSAM"/>
</dbReference>
<comment type="caution">
    <text evidence="10">The sequence shown here is derived from an EMBL/GenBank/DDBJ whole genome shotgun (WGS) entry which is preliminary data.</text>
</comment>
<keyword evidence="6" id="KW-0408">Iron</keyword>
<dbReference type="NCBIfam" id="TIGR01125">
    <property type="entry name" value="30S ribosomal protein S12 methylthiotransferase RimO"/>
    <property type="match status" value="1"/>
</dbReference>
<dbReference type="InterPro" id="IPR005839">
    <property type="entry name" value="Methylthiotransferase"/>
</dbReference>
<dbReference type="SUPFAM" id="SSF51126">
    <property type="entry name" value="Pectin lyase-like"/>
    <property type="match status" value="1"/>
</dbReference>